<dbReference type="Gene3D" id="3.40.640.10">
    <property type="entry name" value="Type I PLP-dependent aspartate aminotransferase-like (Major domain)"/>
    <property type="match status" value="1"/>
</dbReference>
<dbReference type="AlphaFoldDB" id="A0AAN4YPH2"/>
<protein>
    <submittedName>
        <fullName evidence="1">Unnamed protein product</fullName>
    </submittedName>
</protein>
<dbReference type="InterPro" id="IPR015421">
    <property type="entry name" value="PyrdxlP-dep_Trfase_major"/>
</dbReference>
<name>A0AAN4YPH2_ASPOZ</name>
<dbReference type="SUPFAM" id="SSF53383">
    <property type="entry name" value="PLP-dependent transferases"/>
    <property type="match status" value="1"/>
</dbReference>
<proteinExistence type="predicted"/>
<organism evidence="1 2">
    <name type="scientific">Aspergillus oryzae</name>
    <name type="common">Yellow koji mold</name>
    <dbReference type="NCBI Taxonomy" id="5062"/>
    <lineage>
        <taxon>Eukaryota</taxon>
        <taxon>Fungi</taxon>
        <taxon>Dikarya</taxon>
        <taxon>Ascomycota</taxon>
        <taxon>Pezizomycotina</taxon>
        <taxon>Eurotiomycetes</taxon>
        <taxon>Eurotiomycetidae</taxon>
        <taxon>Eurotiales</taxon>
        <taxon>Aspergillaceae</taxon>
        <taxon>Aspergillus</taxon>
        <taxon>Aspergillus subgen. Circumdati</taxon>
    </lineage>
</organism>
<comment type="caution">
    <text evidence="1">The sequence shown here is derived from an EMBL/GenBank/DDBJ whole genome shotgun (WGS) entry which is preliminary data.</text>
</comment>
<gene>
    <name evidence="1" type="ORF">Aory04_000723800</name>
</gene>
<sequence length="75" mass="8258">MERADLLSEIAERINNNAIENGVQVIKGLLFASNQKPNGELQFRLTFAAAPAEHFEQALKALGDAVRQEFGITCE</sequence>
<reference evidence="1" key="1">
    <citation type="submission" date="2023-04" db="EMBL/GenBank/DDBJ databases">
        <title>Aspergillus oryzae NBRC 4228.</title>
        <authorList>
            <person name="Ichikawa N."/>
            <person name="Sato H."/>
            <person name="Tonouchi N."/>
        </authorList>
    </citation>
    <scope>NUCLEOTIDE SEQUENCE</scope>
    <source>
        <strain evidence="1">NBRC 4228</strain>
    </source>
</reference>
<accession>A0AAN4YPH2</accession>
<dbReference type="Proteomes" id="UP001165205">
    <property type="component" value="Unassembled WGS sequence"/>
</dbReference>
<dbReference type="InterPro" id="IPR015424">
    <property type="entry name" value="PyrdxlP-dep_Trfase"/>
</dbReference>
<evidence type="ECO:0000313" key="1">
    <source>
        <dbReference type="EMBL" id="GMG31328.1"/>
    </source>
</evidence>
<evidence type="ECO:0000313" key="2">
    <source>
        <dbReference type="Proteomes" id="UP001165205"/>
    </source>
</evidence>
<dbReference type="EMBL" id="BSYA01000083">
    <property type="protein sequence ID" value="GMG31328.1"/>
    <property type="molecule type" value="Genomic_DNA"/>
</dbReference>